<dbReference type="PANTHER" id="PTHR33877:SF2">
    <property type="entry name" value="OS07G0170200 PROTEIN"/>
    <property type="match status" value="1"/>
</dbReference>
<dbReference type="PANTHER" id="PTHR33877">
    <property type="entry name" value="SLL1193 PROTEIN"/>
    <property type="match status" value="1"/>
</dbReference>
<dbReference type="Gene3D" id="1.10.30.50">
    <property type="match status" value="1"/>
</dbReference>
<evidence type="ECO:0000313" key="3">
    <source>
        <dbReference type="Proteomes" id="UP000199403"/>
    </source>
</evidence>
<reference evidence="3" key="1">
    <citation type="submission" date="2016-10" db="EMBL/GenBank/DDBJ databases">
        <authorList>
            <person name="Varghese N."/>
            <person name="Submissions S."/>
        </authorList>
    </citation>
    <scope>NUCLEOTIDE SEQUENCE [LARGE SCALE GENOMIC DNA]</scope>
    <source>
        <strain evidence="3">IBRC-M 10761</strain>
    </source>
</reference>
<evidence type="ECO:0000259" key="1">
    <source>
        <dbReference type="SMART" id="SM00507"/>
    </source>
</evidence>
<dbReference type="InterPro" id="IPR052892">
    <property type="entry name" value="NA-targeting_endonuclease"/>
</dbReference>
<evidence type="ECO:0000313" key="2">
    <source>
        <dbReference type="EMBL" id="SEJ17564.1"/>
    </source>
</evidence>
<dbReference type="EMBL" id="FNZH01000002">
    <property type="protein sequence ID" value="SEJ17564.1"/>
    <property type="molecule type" value="Genomic_DNA"/>
</dbReference>
<dbReference type="CDD" id="cd00085">
    <property type="entry name" value="HNHc"/>
    <property type="match status" value="1"/>
</dbReference>
<dbReference type="AlphaFoldDB" id="A0A1H6WQU9"/>
<protein>
    <submittedName>
        <fullName evidence="2">5-methylcytosine-specific restriction endonuclease McrA</fullName>
    </submittedName>
</protein>
<proteinExistence type="predicted"/>
<sequence length="173" mass="20049">MKERMEKRVLVLNLDHTPVGIVNVQKALVLTFLEKATSLVHFDYLEIRTVDRIFPYPAVIRLYEYKNIPYKGVMLNRNNLFKRDQHTCQYCGGDKRLTLDHVIPRSKGGKSSWKNLVTACHRCNTLKGDKTPEQAGMTLRTLPFRPTLSYFLAEYAERHAAEWLPFLEVKPVG</sequence>
<dbReference type="STRING" id="1416801.SAMN05192553_102768"/>
<dbReference type="SMART" id="SM00507">
    <property type="entry name" value="HNHc"/>
    <property type="match status" value="1"/>
</dbReference>
<organism evidence="2 3">
    <name type="scientific">Cyclobacterium xiamenense</name>
    <dbReference type="NCBI Taxonomy" id="1297121"/>
    <lineage>
        <taxon>Bacteria</taxon>
        <taxon>Pseudomonadati</taxon>
        <taxon>Bacteroidota</taxon>
        <taxon>Cytophagia</taxon>
        <taxon>Cytophagales</taxon>
        <taxon>Cyclobacteriaceae</taxon>
        <taxon>Cyclobacterium</taxon>
    </lineage>
</organism>
<dbReference type="Pfam" id="PF14279">
    <property type="entry name" value="HNH_5"/>
    <property type="match status" value="1"/>
</dbReference>
<dbReference type="GO" id="GO:0004519">
    <property type="term" value="F:endonuclease activity"/>
    <property type="evidence" value="ECO:0007669"/>
    <property type="project" value="UniProtKB-KW"/>
</dbReference>
<gene>
    <name evidence="2" type="ORF">SAMN05192553_102768</name>
</gene>
<name>A0A1H6WQU9_9BACT</name>
<feature type="domain" description="HNH nuclease" evidence="1">
    <location>
        <begin position="75"/>
        <end position="125"/>
    </location>
</feature>
<keyword evidence="2" id="KW-0540">Nuclease</keyword>
<accession>A0A1H6WQU9</accession>
<dbReference type="InterPro" id="IPR029471">
    <property type="entry name" value="HNH_5"/>
</dbReference>
<keyword evidence="2" id="KW-0255">Endonuclease</keyword>
<dbReference type="InterPro" id="IPR003615">
    <property type="entry name" value="HNH_nuc"/>
</dbReference>
<keyword evidence="2" id="KW-0378">Hydrolase</keyword>
<keyword evidence="3" id="KW-1185">Reference proteome</keyword>
<dbReference type="Proteomes" id="UP000199403">
    <property type="component" value="Unassembled WGS sequence"/>
</dbReference>